<evidence type="ECO:0000313" key="2">
    <source>
        <dbReference type="EMBL" id="PGH10644.1"/>
    </source>
</evidence>
<accession>A0A2B7XG06</accession>
<dbReference type="STRING" id="1447875.A0A2B7XG06"/>
<sequence length="187" mass="20436">MLCLLNGNRIYQRVNNQAAIDRNYRASGASYRPFRDSELANRHTSQINSNTVSAEEFPWKSTQEGGPNAYVFPATQAEQNSQGGTIGGAYSHNDINYGDFFRITFTGSPFGPYCSALFSKNPDNSICGKKTSTLFGTQGVNVANFAYQVVKSGALPYAFMHVAGPNKGKITKRLEGVEVQPEESAEQ</sequence>
<dbReference type="AlphaFoldDB" id="A0A2B7XG06"/>
<name>A0A2B7XG06_9EURO</name>
<dbReference type="Pfam" id="PF14040">
    <property type="entry name" value="DNase_NucA_NucB"/>
    <property type="match status" value="1"/>
</dbReference>
<dbReference type="OrthoDB" id="2748312at2759"/>
<dbReference type="Proteomes" id="UP000223968">
    <property type="component" value="Unassembled WGS sequence"/>
</dbReference>
<dbReference type="EMBL" id="PDNB01000084">
    <property type="protein sequence ID" value="PGH10644.1"/>
    <property type="molecule type" value="Genomic_DNA"/>
</dbReference>
<dbReference type="InterPro" id="IPR029476">
    <property type="entry name" value="DNase_NucA_NucB"/>
</dbReference>
<organism evidence="2 3">
    <name type="scientific">Helicocarpus griseus UAMH5409</name>
    <dbReference type="NCBI Taxonomy" id="1447875"/>
    <lineage>
        <taxon>Eukaryota</taxon>
        <taxon>Fungi</taxon>
        <taxon>Dikarya</taxon>
        <taxon>Ascomycota</taxon>
        <taxon>Pezizomycotina</taxon>
        <taxon>Eurotiomycetes</taxon>
        <taxon>Eurotiomycetidae</taxon>
        <taxon>Onygenales</taxon>
        <taxon>Ajellomycetaceae</taxon>
        <taxon>Helicocarpus</taxon>
    </lineage>
</organism>
<evidence type="ECO:0000259" key="1">
    <source>
        <dbReference type="Pfam" id="PF14040"/>
    </source>
</evidence>
<feature type="domain" description="Deoxyribonuclease NucA/NucB" evidence="1">
    <location>
        <begin position="13"/>
        <end position="104"/>
    </location>
</feature>
<gene>
    <name evidence="2" type="ORF">AJ79_05358</name>
</gene>
<reference evidence="2 3" key="1">
    <citation type="submission" date="2017-10" db="EMBL/GenBank/DDBJ databases">
        <title>Comparative genomics in systemic dimorphic fungi from Ajellomycetaceae.</title>
        <authorList>
            <person name="Munoz J.F."/>
            <person name="Mcewen J.G."/>
            <person name="Clay O.K."/>
            <person name="Cuomo C.A."/>
        </authorList>
    </citation>
    <scope>NUCLEOTIDE SEQUENCE [LARGE SCALE GENOMIC DNA]</scope>
    <source>
        <strain evidence="2 3">UAMH5409</strain>
    </source>
</reference>
<keyword evidence="3" id="KW-1185">Reference proteome</keyword>
<proteinExistence type="predicted"/>
<evidence type="ECO:0000313" key="3">
    <source>
        <dbReference type="Proteomes" id="UP000223968"/>
    </source>
</evidence>
<comment type="caution">
    <text evidence="2">The sequence shown here is derived from an EMBL/GenBank/DDBJ whole genome shotgun (WGS) entry which is preliminary data.</text>
</comment>
<protein>
    <recommendedName>
        <fullName evidence="1">Deoxyribonuclease NucA/NucB domain-containing protein</fullName>
    </recommendedName>
</protein>